<accession>A0A8J3BYA2</accession>
<evidence type="ECO:0000313" key="3">
    <source>
        <dbReference type="Proteomes" id="UP000656042"/>
    </source>
</evidence>
<keyword evidence="3" id="KW-1185">Reference proteome</keyword>
<dbReference type="Pfam" id="PF13338">
    <property type="entry name" value="AbiEi_4"/>
    <property type="match status" value="1"/>
</dbReference>
<reference evidence="2" key="2">
    <citation type="submission" date="2020-09" db="EMBL/GenBank/DDBJ databases">
        <authorList>
            <person name="Sun Q."/>
            <person name="Zhou Y."/>
        </authorList>
    </citation>
    <scope>NUCLEOTIDE SEQUENCE</scope>
    <source>
        <strain evidence="2">CGMCC 4.7299</strain>
    </source>
</reference>
<proteinExistence type="predicted"/>
<gene>
    <name evidence="2" type="ORF">GCM10012284_12060</name>
</gene>
<sequence length="239" mass="25361">MDVCIAGPYISGMEARRFATLAAIAEQQTGLVSTAQAAVRGISRAALGRLAQAEVILPLRRGIYLVRGNTPDLLDLRAAWLATNPDRDPDADLASGPVLSHAAAAQVWQAGDLSAWPADITVPYRRWSRQQDVRYRVRALDNAEVTVVNGLPVTSPGRTVADLLDDRMGGHNPAHVGKVAADLLAGRRETRAGLARHLRGKGGRLGLRGAVSGTTVLNALLQAAGYTERVEQDLKAPAA</sequence>
<dbReference type="InterPro" id="IPR025159">
    <property type="entry name" value="AbiEi_N"/>
</dbReference>
<reference evidence="2" key="1">
    <citation type="journal article" date="2014" name="Int. J. Syst. Evol. Microbiol.">
        <title>Complete genome sequence of Corynebacterium casei LMG S-19264T (=DSM 44701T), isolated from a smear-ripened cheese.</title>
        <authorList>
            <consortium name="US DOE Joint Genome Institute (JGI-PGF)"/>
            <person name="Walter F."/>
            <person name="Albersmeier A."/>
            <person name="Kalinowski J."/>
            <person name="Ruckert C."/>
        </authorList>
    </citation>
    <scope>NUCLEOTIDE SEQUENCE</scope>
    <source>
        <strain evidence="2">CGMCC 4.7299</strain>
    </source>
</reference>
<feature type="domain" description="AbiEi antitoxin N-terminal" evidence="1">
    <location>
        <begin position="21"/>
        <end position="66"/>
    </location>
</feature>
<dbReference type="EMBL" id="BMMX01000002">
    <property type="protein sequence ID" value="GGK79649.1"/>
    <property type="molecule type" value="Genomic_DNA"/>
</dbReference>
<comment type="caution">
    <text evidence="2">The sequence shown here is derived from an EMBL/GenBank/DDBJ whole genome shotgun (WGS) entry which is preliminary data.</text>
</comment>
<evidence type="ECO:0000313" key="2">
    <source>
        <dbReference type="EMBL" id="GGK79649.1"/>
    </source>
</evidence>
<dbReference type="Proteomes" id="UP000656042">
    <property type="component" value="Unassembled WGS sequence"/>
</dbReference>
<organism evidence="2 3">
    <name type="scientific">Mangrovihabitans endophyticus</name>
    <dbReference type="NCBI Taxonomy" id="1751298"/>
    <lineage>
        <taxon>Bacteria</taxon>
        <taxon>Bacillati</taxon>
        <taxon>Actinomycetota</taxon>
        <taxon>Actinomycetes</taxon>
        <taxon>Micromonosporales</taxon>
        <taxon>Micromonosporaceae</taxon>
        <taxon>Mangrovihabitans</taxon>
    </lineage>
</organism>
<protein>
    <recommendedName>
        <fullName evidence="1">AbiEi antitoxin N-terminal domain-containing protein</fullName>
    </recommendedName>
</protein>
<evidence type="ECO:0000259" key="1">
    <source>
        <dbReference type="Pfam" id="PF13338"/>
    </source>
</evidence>
<name>A0A8J3BYA2_9ACTN</name>
<dbReference type="AlphaFoldDB" id="A0A8J3BYA2"/>